<evidence type="ECO:0000256" key="2">
    <source>
        <dbReference type="ARBA" id="ARBA00010794"/>
    </source>
</evidence>
<evidence type="ECO:0000256" key="1">
    <source>
        <dbReference type="ARBA" id="ARBA00004477"/>
    </source>
</evidence>
<keyword evidence="9 10" id="KW-0472">Membrane</keyword>
<organism evidence="11 12">
    <name type="scientific">Adineta ricciae</name>
    <name type="common">Rotifer</name>
    <dbReference type="NCBI Taxonomy" id="249248"/>
    <lineage>
        <taxon>Eukaryota</taxon>
        <taxon>Metazoa</taxon>
        <taxon>Spiralia</taxon>
        <taxon>Gnathifera</taxon>
        <taxon>Rotifera</taxon>
        <taxon>Eurotatoria</taxon>
        <taxon>Bdelloidea</taxon>
        <taxon>Adinetida</taxon>
        <taxon>Adinetidae</taxon>
        <taxon>Adineta</taxon>
    </lineage>
</organism>
<keyword evidence="8 10" id="KW-1133">Transmembrane helix</keyword>
<feature type="transmembrane region" description="Helical" evidence="10">
    <location>
        <begin position="170"/>
        <end position="190"/>
    </location>
</feature>
<gene>
    <name evidence="11" type="ORF">XAT740_LOCUS53840</name>
</gene>
<protein>
    <recommendedName>
        <fullName evidence="3">dolichol kinase</fullName>
        <ecNumber evidence="3">2.7.1.108</ecNumber>
    </recommendedName>
</protein>
<keyword evidence="7" id="KW-0256">Endoplasmic reticulum</keyword>
<evidence type="ECO:0000256" key="10">
    <source>
        <dbReference type="SAM" id="Phobius"/>
    </source>
</evidence>
<name>A0A816E064_ADIRI</name>
<feature type="transmembrane region" description="Helical" evidence="10">
    <location>
        <begin position="283"/>
        <end position="314"/>
    </location>
</feature>
<dbReference type="GO" id="GO:0005789">
    <property type="term" value="C:endoplasmic reticulum membrane"/>
    <property type="evidence" value="ECO:0007669"/>
    <property type="project" value="UniProtKB-SubCell"/>
</dbReference>
<keyword evidence="5 10" id="KW-0812">Transmembrane</keyword>
<comment type="similarity">
    <text evidence="2">Belongs to the polyprenol kinase family.</text>
</comment>
<feature type="transmembrane region" description="Helical" evidence="10">
    <location>
        <begin position="17"/>
        <end position="37"/>
    </location>
</feature>
<feature type="transmembrane region" description="Helical" evidence="10">
    <location>
        <begin position="241"/>
        <end position="262"/>
    </location>
</feature>
<dbReference type="GO" id="GO:0004168">
    <property type="term" value="F:dolichol kinase activity"/>
    <property type="evidence" value="ECO:0007669"/>
    <property type="project" value="UniProtKB-EC"/>
</dbReference>
<evidence type="ECO:0000313" key="12">
    <source>
        <dbReference type="Proteomes" id="UP000663828"/>
    </source>
</evidence>
<accession>A0A816E064</accession>
<evidence type="ECO:0000256" key="3">
    <source>
        <dbReference type="ARBA" id="ARBA00012132"/>
    </source>
</evidence>
<sequence length="428" mass="48816">MSTEFSINFRDYNRNQFGLQSLFILTCFVFTWLVIYLKTNDELSKAIFIQNSLVSTWTVAYSLRIFSPSITSKFPLAFLTFRCTITMVNASALMMMIFYEDFGLCLLLVLSLLLSKSVFIAGPTLCPKTCSFIEWLLISMGCSGFFLSVNLHWWSYFGDIINRPVFTSDYVVVCECLLLFGLIVSILQIIPWSRTIPPASQFYISVVMTFLTVFLPQAYFFVQENPFLWLFNYIFKKSHRIYLLLFWFLVSLCSVIIVNIHLKLTTHTDIQRERTIIRKYFHFLAIIVYTSGILCDTHLLTMCSVAFIVLLLLLECMKVKNVAPLGNLIRNAWSMYGNEKDSGVLMVSHLFLIIGLSYPVWLADDRRRIAQFSGVLSVGIGDSAASIIGSKIGTRKWPGSKRTLEGSLAGLVAQFSFVACLWYLGMSL</sequence>
<comment type="subcellular location">
    <subcellularLocation>
        <location evidence="1">Endoplasmic reticulum membrane</location>
        <topology evidence="1">Multi-pass membrane protein</topology>
    </subcellularLocation>
</comment>
<evidence type="ECO:0000256" key="6">
    <source>
        <dbReference type="ARBA" id="ARBA00022777"/>
    </source>
</evidence>
<feature type="transmembrane region" description="Helical" evidence="10">
    <location>
        <begin position="75"/>
        <end position="98"/>
    </location>
</feature>
<dbReference type="PANTHER" id="PTHR13205:SF15">
    <property type="entry name" value="DOLICHOL KINASE"/>
    <property type="match status" value="1"/>
</dbReference>
<proteinExistence type="inferred from homology"/>
<evidence type="ECO:0000313" key="11">
    <source>
        <dbReference type="EMBL" id="CAF1644144.1"/>
    </source>
</evidence>
<evidence type="ECO:0000256" key="5">
    <source>
        <dbReference type="ARBA" id="ARBA00022692"/>
    </source>
</evidence>
<dbReference type="PANTHER" id="PTHR13205">
    <property type="entry name" value="TRANSMEMBRANE PROTEIN 15-RELATED"/>
    <property type="match status" value="1"/>
</dbReference>
<keyword evidence="6" id="KW-0418">Kinase</keyword>
<dbReference type="EMBL" id="CAJNOR010009391">
    <property type="protein sequence ID" value="CAF1644144.1"/>
    <property type="molecule type" value="Genomic_DNA"/>
</dbReference>
<feature type="transmembrane region" description="Helical" evidence="10">
    <location>
        <begin position="202"/>
        <end position="221"/>
    </location>
</feature>
<evidence type="ECO:0000256" key="9">
    <source>
        <dbReference type="ARBA" id="ARBA00023136"/>
    </source>
</evidence>
<feature type="transmembrane region" description="Helical" evidence="10">
    <location>
        <begin position="104"/>
        <end position="125"/>
    </location>
</feature>
<dbReference type="GO" id="GO:0043048">
    <property type="term" value="P:dolichyl monophosphate biosynthetic process"/>
    <property type="evidence" value="ECO:0007669"/>
    <property type="project" value="TreeGrafter"/>
</dbReference>
<keyword evidence="12" id="KW-1185">Reference proteome</keyword>
<dbReference type="EC" id="2.7.1.108" evidence="3"/>
<reference evidence="11" key="1">
    <citation type="submission" date="2021-02" db="EMBL/GenBank/DDBJ databases">
        <authorList>
            <person name="Nowell W R."/>
        </authorList>
    </citation>
    <scope>NUCLEOTIDE SEQUENCE</scope>
</reference>
<feature type="transmembrane region" description="Helical" evidence="10">
    <location>
        <begin position="343"/>
        <end position="362"/>
    </location>
</feature>
<dbReference type="Proteomes" id="UP000663828">
    <property type="component" value="Unassembled WGS sequence"/>
</dbReference>
<feature type="transmembrane region" description="Helical" evidence="10">
    <location>
        <begin position="408"/>
        <end position="425"/>
    </location>
</feature>
<comment type="caution">
    <text evidence="11">The sequence shown here is derived from an EMBL/GenBank/DDBJ whole genome shotgun (WGS) entry which is preliminary data.</text>
</comment>
<feature type="transmembrane region" description="Helical" evidence="10">
    <location>
        <begin position="43"/>
        <end position="63"/>
    </location>
</feature>
<evidence type="ECO:0000256" key="4">
    <source>
        <dbReference type="ARBA" id="ARBA00022679"/>
    </source>
</evidence>
<keyword evidence="4" id="KW-0808">Transferase</keyword>
<evidence type="ECO:0000256" key="8">
    <source>
        <dbReference type="ARBA" id="ARBA00022989"/>
    </source>
</evidence>
<dbReference type="InterPro" id="IPR032974">
    <property type="entry name" value="Polypren_kinase"/>
</dbReference>
<dbReference type="AlphaFoldDB" id="A0A816E064"/>
<evidence type="ECO:0000256" key="7">
    <source>
        <dbReference type="ARBA" id="ARBA00022824"/>
    </source>
</evidence>
<feature type="transmembrane region" description="Helical" evidence="10">
    <location>
        <begin position="132"/>
        <end position="150"/>
    </location>
</feature>